<organism evidence="16 17">
    <name type="scientific">Thalassobaculum fulvum</name>
    <dbReference type="NCBI Taxonomy" id="1633335"/>
    <lineage>
        <taxon>Bacteria</taxon>
        <taxon>Pseudomonadati</taxon>
        <taxon>Pseudomonadota</taxon>
        <taxon>Alphaproteobacteria</taxon>
        <taxon>Rhodospirillales</taxon>
        <taxon>Thalassobaculaceae</taxon>
        <taxon>Thalassobaculum</taxon>
    </lineage>
</organism>
<keyword evidence="6 12" id="KW-0028">Amino-acid biosynthesis</keyword>
<keyword evidence="7 12" id="KW-0220">Diaminopimelate biosynthesis</keyword>
<evidence type="ECO:0000256" key="15">
    <source>
        <dbReference type="PIRSR" id="PIRSR001365-2"/>
    </source>
</evidence>
<evidence type="ECO:0000256" key="10">
    <source>
        <dbReference type="ARBA" id="ARBA00023270"/>
    </source>
</evidence>
<dbReference type="PROSITE" id="PS00665">
    <property type="entry name" value="DHDPS_1"/>
    <property type="match status" value="1"/>
</dbReference>
<evidence type="ECO:0000256" key="11">
    <source>
        <dbReference type="ARBA" id="ARBA00047836"/>
    </source>
</evidence>
<comment type="subunit">
    <text evidence="12">Homotetramer; dimer of dimers.</text>
</comment>
<dbReference type="InterPro" id="IPR002220">
    <property type="entry name" value="DapA-like"/>
</dbReference>
<comment type="function">
    <text evidence="1 12">Catalyzes the condensation of (S)-aspartate-beta-semialdehyde [(S)-ASA] and pyruvate to 4-hydroxy-tetrahydrodipicolinate (HTPA).</text>
</comment>
<evidence type="ECO:0000256" key="4">
    <source>
        <dbReference type="ARBA" id="ARBA00012086"/>
    </source>
</evidence>
<comment type="subcellular location">
    <subcellularLocation>
        <location evidence="12">Cytoplasm</location>
    </subcellularLocation>
</comment>
<dbReference type="Proteomes" id="UP000630353">
    <property type="component" value="Unassembled WGS sequence"/>
</dbReference>
<proteinExistence type="inferred from homology"/>
<dbReference type="CDD" id="cd00950">
    <property type="entry name" value="DHDPS"/>
    <property type="match status" value="1"/>
</dbReference>
<evidence type="ECO:0000256" key="13">
    <source>
        <dbReference type="PIRNR" id="PIRNR001365"/>
    </source>
</evidence>
<feature type="site" description="Part of a proton relay during catalysis" evidence="12">
    <location>
        <position position="114"/>
    </location>
</feature>
<keyword evidence="17" id="KW-1185">Reference proteome</keyword>
<dbReference type="GO" id="GO:0019877">
    <property type="term" value="P:diaminopimelate biosynthetic process"/>
    <property type="evidence" value="ECO:0007669"/>
    <property type="project" value="UniProtKB-UniRule"/>
</dbReference>
<dbReference type="EMBL" id="BMZS01000004">
    <property type="protein sequence ID" value="GHD48702.1"/>
    <property type="molecule type" value="Genomic_DNA"/>
</dbReference>
<keyword evidence="9 12" id="KW-0456">Lyase</keyword>
<dbReference type="GO" id="GO:0008840">
    <property type="term" value="F:4-hydroxy-tetrahydrodipicolinate synthase activity"/>
    <property type="evidence" value="ECO:0007669"/>
    <property type="project" value="UniProtKB-UniRule"/>
</dbReference>
<evidence type="ECO:0000313" key="17">
    <source>
        <dbReference type="Proteomes" id="UP000630353"/>
    </source>
</evidence>
<dbReference type="NCBIfam" id="TIGR00674">
    <property type="entry name" value="dapA"/>
    <property type="match status" value="1"/>
</dbReference>
<accession>A0A918XR43</accession>
<dbReference type="PRINTS" id="PR00146">
    <property type="entry name" value="DHPICSNTHASE"/>
</dbReference>
<comment type="caution">
    <text evidence="16">The sequence shown here is derived from an EMBL/GenBank/DDBJ whole genome shotgun (WGS) entry which is preliminary data.</text>
</comment>
<dbReference type="SMART" id="SM01130">
    <property type="entry name" value="DHDPS"/>
    <property type="match status" value="1"/>
</dbReference>
<comment type="pathway">
    <text evidence="2 12">Amino-acid biosynthesis; L-lysine biosynthesis via DAP pathway; (S)-tetrahydrodipicolinate from L-aspartate: step 3/4.</text>
</comment>
<evidence type="ECO:0000256" key="9">
    <source>
        <dbReference type="ARBA" id="ARBA00023239"/>
    </source>
</evidence>
<dbReference type="PROSITE" id="PS00666">
    <property type="entry name" value="DHDPS_2"/>
    <property type="match status" value="1"/>
</dbReference>
<dbReference type="EC" id="4.3.3.7" evidence="4 12"/>
<dbReference type="GO" id="GO:0009089">
    <property type="term" value="P:lysine biosynthetic process via diaminopimelate"/>
    <property type="evidence" value="ECO:0007669"/>
    <property type="project" value="UniProtKB-UniRule"/>
</dbReference>
<evidence type="ECO:0000256" key="12">
    <source>
        <dbReference type="HAMAP-Rule" id="MF_00418"/>
    </source>
</evidence>
<dbReference type="Gene3D" id="3.20.20.70">
    <property type="entry name" value="Aldolase class I"/>
    <property type="match status" value="1"/>
</dbReference>
<evidence type="ECO:0000256" key="8">
    <source>
        <dbReference type="ARBA" id="ARBA00023154"/>
    </source>
</evidence>
<evidence type="ECO:0000256" key="3">
    <source>
        <dbReference type="ARBA" id="ARBA00007592"/>
    </source>
</evidence>
<comment type="similarity">
    <text evidence="3 12 13">Belongs to the DapA family.</text>
</comment>
<feature type="binding site" evidence="12 15">
    <location>
        <position position="52"/>
    </location>
    <ligand>
        <name>pyruvate</name>
        <dbReference type="ChEBI" id="CHEBI:15361"/>
    </ligand>
</feature>
<dbReference type="InterPro" id="IPR020624">
    <property type="entry name" value="Schiff_base-form_aldolases_CS"/>
</dbReference>
<protein>
    <recommendedName>
        <fullName evidence="4 12">4-hydroxy-tetrahydrodipicolinate synthase</fullName>
        <shortName evidence="12">HTPA synthase</shortName>
        <ecNumber evidence="4 12">4.3.3.7</ecNumber>
    </recommendedName>
</protein>
<evidence type="ECO:0000256" key="7">
    <source>
        <dbReference type="ARBA" id="ARBA00022915"/>
    </source>
</evidence>
<dbReference type="PANTHER" id="PTHR12128">
    <property type="entry name" value="DIHYDRODIPICOLINATE SYNTHASE"/>
    <property type="match status" value="1"/>
</dbReference>
<evidence type="ECO:0000256" key="5">
    <source>
        <dbReference type="ARBA" id="ARBA00022490"/>
    </source>
</evidence>
<feature type="binding site" evidence="12 15">
    <location>
        <position position="210"/>
    </location>
    <ligand>
        <name>pyruvate</name>
        <dbReference type="ChEBI" id="CHEBI:15361"/>
    </ligand>
</feature>
<comment type="catalytic activity">
    <reaction evidence="11 12">
        <text>L-aspartate 4-semialdehyde + pyruvate = (2S,4S)-4-hydroxy-2,3,4,5-tetrahydrodipicolinate + H2O + H(+)</text>
        <dbReference type="Rhea" id="RHEA:34171"/>
        <dbReference type="ChEBI" id="CHEBI:15361"/>
        <dbReference type="ChEBI" id="CHEBI:15377"/>
        <dbReference type="ChEBI" id="CHEBI:15378"/>
        <dbReference type="ChEBI" id="CHEBI:67139"/>
        <dbReference type="ChEBI" id="CHEBI:537519"/>
        <dbReference type="EC" id="4.3.3.7"/>
    </reaction>
</comment>
<comment type="caution">
    <text evidence="12">Was originally thought to be a dihydrodipicolinate synthase (DHDPS), catalyzing the condensation of (S)-aspartate-beta-semialdehyde [(S)-ASA] and pyruvate to dihydrodipicolinate (DHDP). However, it was shown in E.coli that the product of the enzymatic reaction is not dihydrodipicolinate but in fact (4S)-4-hydroxy-2,3,4,5-tetrahydro-(2S)-dipicolinic acid (HTPA), and that the consecutive dehydration reaction leading to DHDP is not spontaneous but catalyzed by DapB.</text>
</comment>
<feature type="active site" description="Proton donor/acceptor" evidence="12 14">
    <location>
        <position position="140"/>
    </location>
</feature>
<evidence type="ECO:0000256" key="2">
    <source>
        <dbReference type="ARBA" id="ARBA00005120"/>
    </source>
</evidence>
<keyword evidence="8 12" id="KW-0457">Lysine biosynthesis</keyword>
<keyword evidence="5 12" id="KW-0963">Cytoplasm</keyword>
<dbReference type="GO" id="GO:0005829">
    <property type="term" value="C:cytosol"/>
    <property type="evidence" value="ECO:0007669"/>
    <property type="project" value="TreeGrafter"/>
</dbReference>
<dbReference type="SUPFAM" id="SSF51569">
    <property type="entry name" value="Aldolase"/>
    <property type="match status" value="1"/>
</dbReference>
<dbReference type="PIRSF" id="PIRSF001365">
    <property type="entry name" value="DHDPS"/>
    <property type="match status" value="1"/>
</dbReference>
<evidence type="ECO:0000256" key="1">
    <source>
        <dbReference type="ARBA" id="ARBA00003294"/>
    </source>
</evidence>
<feature type="active site" description="Schiff-base intermediate with substrate" evidence="12 14">
    <location>
        <position position="168"/>
    </location>
</feature>
<reference evidence="16" key="1">
    <citation type="journal article" date="2014" name="Int. J. Syst. Evol. Microbiol.">
        <title>Complete genome sequence of Corynebacterium casei LMG S-19264T (=DSM 44701T), isolated from a smear-ripened cheese.</title>
        <authorList>
            <consortium name="US DOE Joint Genome Institute (JGI-PGF)"/>
            <person name="Walter F."/>
            <person name="Albersmeier A."/>
            <person name="Kalinowski J."/>
            <person name="Ruckert C."/>
        </authorList>
    </citation>
    <scope>NUCLEOTIDE SEQUENCE</scope>
    <source>
        <strain evidence="16">KCTC 42651</strain>
    </source>
</reference>
<evidence type="ECO:0000313" key="16">
    <source>
        <dbReference type="EMBL" id="GHD48702.1"/>
    </source>
</evidence>
<sequence length="299" mass="32466">MGYAFGEPMFKGSLVALITPFKDGEVDETAFRKLVDFQITNGTHGLVPVGTTGESPTLSHEEHKRVVEICIDETRGRVPVIAGAGSNSTAEAMDFTRHAKEAGADAVLHVTPYYNKPTQEGLYQHFKAVHDCAEIPVIIYNIPGRSIVDMTVETMARLAELPRIVGVKDATADLVRPIKTRMAIGADFTQLSGEDASIVPYLAHGGHGCISVTANVAPKPLSEMHEAWQRRDLDTVFTINERLQPLHAALFCETSPGPVKYAAKLLGLCDGTARLPIVEIAESSKRRVEDAMRHAGLLN</sequence>
<dbReference type="InterPro" id="IPR013785">
    <property type="entry name" value="Aldolase_TIM"/>
</dbReference>
<dbReference type="HAMAP" id="MF_00418">
    <property type="entry name" value="DapA"/>
    <property type="match status" value="1"/>
</dbReference>
<evidence type="ECO:0000256" key="6">
    <source>
        <dbReference type="ARBA" id="ARBA00022605"/>
    </source>
</evidence>
<reference evidence="16" key="2">
    <citation type="submission" date="2020-09" db="EMBL/GenBank/DDBJ databases">
        <authorList>
            <person name="Sun Q."/>
            <person name="Kim S."/>
        </authorList>
    </citation>
    <scope>NUCLEOTIDE SEQUENCE</scope>
    <source>
        <strain evidence="16">KCTC 42651</strain>
    </source>
</reference>
<evidence type="ECO:0000256" key="14">
    <source>
        <dbReference type="PIRSR" id="PIRSR001365-1"/>
    </source>
</evidence>
<keyword evidence="10 12" id="KW-0704">Schiff base</keyword>
<name>A0A918XR43_9PROT</name>
<dbReference type="InterPro" id="IPR020625">
    <property type="entry name" value="Schiff_base-form_aldolases_AS"/>
</dbReference>
<dbReference type="Pfam" id="PF00701">
    <property type="entry name" value="DHDPS"/>
    <property type="match status" value="1"/>
</dbReference>
<dbReference type="PANTHER" id="PTHR12128:SF66">
    <property type="entry name" value="4-HYDROXY-2-OXOGLUTARATE ALDOLASE, MITOCHONDRIAL"/>
    <property type="match status" value="1"/>
</dbReference>
<gene>
    <name evidence="12 16" type="primary">dapA</name>
    <name evidence="16" type="ORF">GCM10017083_20070</name>
</gene>
<dbReference type="AlphaFoldDB" id="A0A918XR43"/>
<dbReference type="InterPro" id="IPR005263">
    <property type="entry name" value="DapA"/>
</dbReference>
<feature type="site" description="Part of a proton relay during catalysis" evidence="12">
    <location>
        <position position="51"/>
    </location>
</feature>